<dbReference type="Proteomes" id="UP000805193">
    <property type="component" value="Unassembled WGS sequence"/>
</dbReference>
<gene>
    <name evidence="1" type="ORF">HPB47_014490</name>
</gene>
<dbReference type="EMBL" id="JABSTQ010002852">
    <property type="protein sequence ID" value="KAG0443822.1"/>
    <property type="molecule type" value="Genomic_DNA"/>
</dbReference>
<proteinExistence type="predicted"/>
<protein>
    <submittedName>
        <fullName evidence="1">Uncharacterized protein</fullName>
    </submittedName>
</protein>
<evidence type="ECO:0000313" key="2">
    <source>
        <dbReference type="Proteomes" id="UP000805193"/>
    </source>
</evidence>
<accession>A0AC60QW00</accession>
<keyword evidence="2" id="KW-1185">Reference proteome</keyword>
<evidence type="ECO:0000313" key="1">
    <source>
        <dbReference type="EMBL" id="KAG0443822.1"/>
    </source>
</evidence>
<comment type="caution">
    <text evidence="1">The sequence shown here is derived from an EMBL/GenBank/DDBJ whole genome shotgun (WGS) entry which is preliminary data.</text>
</comment>
<organism evidence="1 2">
    <name type="scientific">Ixodes persulcatus</name>
    <name type="common">Taiga tick</name>
    <dbReference type="NCBI Taxonomy" id="34615"/>
    <lineage>
        <taxon>Eukaryota</taxon>
        <taxon>Metazoa</taxon>
        <taxon>Ecdysozoa</taxon>
        <taxon>Arthropoda</taxon>
        <taxon>Chelicerata</taxon>
        <taxon>Arachnida</taxon>
        <taxon>Acari</taxon>
        <taxon>Parasitiformes</taxon>
        <taxon>Ixodida</taxon>
        <taxon>Ixodoidea</taxon>
        <taxon>Ixodidae</taxon>
        <taxon>Ixodinae</taxon>
        <taxon>Ixodes</taxon>
    </lineage>
</organism>
<name>A0AC60QW00_IXOPE</name>
<reference evidence="1 2" key="1">
    <citation type="journal article" date="2020" name="Cell">
        <title>Large-Scale Comparative Analyses of Tick Genomes Elucidate Their Genetic Diversity and Vector Capacities.</title>
        <authorList>
            <consortium name="Tick Genome and Microbiome Consortium (TIGMIC)"/>
            <person name="Jia N."/>
            <person name="Wang J."/>
            <person name="Shi W."/>
            <person name="Du L."/>
            <person name="Sun Y."/>
            <person name="Zhan W."/>
            <person name="Jiang J.F."/>
            <person name="Wang Q."/>
            <person name="Zhang B."/>
            <person name="Ji P."/>
            <person name="Bell-Sakyi L."/>
            <person name="Cui X.M."/>
            <person name="Yuan T.T."/>
            <person name="Jiang B.G."/>
            <person name="Yang W.F."/>
            <person name="Lam T.T."/>
            <person name="Chang Q.C."/>
            <person name="Ding S.J."/>
            <person name="Wang X.J."/>
            <person name="Zhu J.G."/>
            <person name="Ruan X.D."/>
            <person name="Zhao L."/>
            <person name="Wei J.T."/>
            <person name="Ye R.Z."/>
            <person name="Que T.C."/>
            <person name="Du C.H."/>
            <person name="Zhou Y.H."/>
            <person name="Cheng J.X."/>
            <person name="Dai P.F."/>
            <person name="Guo W.B."/>
            <person name="Han X.H."/>
            <person name="Huang E.J."/>
            <person name="Li L.F."/>
            <person name="Wei W."/>
            <person name="Gao Y.C."/>
            <person name="Liu J.Z."/>
            <person name="Shao H.Z."/>
            <person name="Wang X."/>
            <person name="Wang C.C."/>
            <person name="Yang T.C."/>
            <person name="Huo Q.B."/>
            <person name="Li W."/>
            <person name="Chen H.Y."/>
            <person name="Chen S.E."/>
            <person name="Zhou L.G."/>
            <person name="Ni X.B."/>
            <person name="Tian J.H."/>
            <person name="Sheng Y."/>
            <person name="Liu T."/>
            <person name="Pan Y.S."/>
            <person name="Xia L.Y."/>
            <person name="Li J."/>
            <person name="Zhao F."/>
            <person name="Cao W.C."/>
        </authorList>
    </citation>
    <scope>NUCLEOTIDE SEQUENCE [LARGE SCALE GENOMIC DNA]</scope>
    <source>
        <strain evidence="1">Iper-2018</strain>
    </source>
</reference>
<sequence>MIVAECKLQIESPKRHFPPPLPPHTTLPPLDITGTFPCLQQKRSVSSFVARSIAVDKIDTRYNNWLHVFTAGSTSPETATSTAAFVIPSIGVQQAGRLNVWTTSTTAELWISSRCDIKGNEEADFLLPQRHIVRTSQDLFIPRFSETRRLVHMIPRMRHPYSGVAVAAHIRQEVHWTQRSVMTTQLQKPRWGELIEEGNAPSDAESLDADFKTVSSRKSFKRKKGRQNGNSSNSTEDTILSQPQRQTGLTVIHRQQQFYKSQQLAVAPLLRKRTEQHYKGNQDEAR</sequence>